<protein>
    <recommendedName>
        <fullName evidence="5">Zinc-ribbon domain-containing protein</fullName>
    </recommendedName>
</protein>
<evidence type="ECO:0000256" key="2">
    <source>
        <dbReference type="SAM" id="Phobius"/>
    </source>
</evidence>
<dbReference type="AlphaFoldDB" id="A0A1F5N3F1"/>
<dbReference type="Proteomes" id="UP000177057">
    <property type="component" value="Unassembled WGS sequence"/>
</dbReference>
<keyword evidence="2" id="KW-0472">Membrane</keyword>
<reference evidence="3 4" key="1">
    <citation type="journal article" date="2016" name="Nat. Commun.">
        <title>Thousands of microbial genomes shed light on interconnected biogeochemical processes in an aquifer system.</title>
        <authorList>
            <person name="Anantharaman K."/>
            <person name="Brown C.T."/>
            <person name="Hug L.A."/>
            <person name="Sharon I."/>
            <person name="Castelle C.J."/>
            <person name="Probst A.J."/>
            <person name="Thomas B.C."/>
            <person name="Singh A."/>
            <person name="Wilkins M.J."/>
            <person name="Karaoz U."/>
            <person name="Brodie E.L."/>
            <person name="Williams K.H."/>
            <person name="Hubbard S.S."/>
            <person name="Banfield J.F."/>
        </authorList>
    </citation>
    <scope>NUCLEOTIDE SEQUENCE [LARGE SCALE GENOMIC DNA]</scope>
</reference>
<evidence type="ECO:0000313" key="3">
    <source>
        <dbReference type="EMBL" id="OGE72137.1"/>
    </source>
</evidence>
<keyword evidence="2" id="KW-0812">Transmembrane</keyword>
<dbReference type="EMBL" id="MFDV01000011">
    <property type="protein sequence ID" value="OGE72137.1"/>
    <property type="molecule type" value="Genomic_DNA"/>
</dbReference>
<comment type="caution">
    <text evidence="3">The sequence shown here is derived from an EMBL/GenBank/DDBJ whole genome shotgun (WGS) entry which is preliminary data.</text>
</comment>
<feature type="region of interest" description="Disordered" evidence="1">
    <location>
        <begin position="56"/>
        <end position="88"/>
    </location>
</feature>
<evidence type="ECO:0000256" key="1">
    <source>
        <dbReference type="SAM" id="MobiDB-lite"/>
    </source>
</evidence>
<gene>
    <name evidence="3" type="ORF">A3H40_02095</name>
</gene>
<organism evidence="3 4">
    <name type="scientific">Candidatus Daviesbacteria bacterium RIFCSPLOWO2_02_FULL_38_15</name>
    <dbReference type="NCBI Taxonomy" id="1797794"/>
    <lineage>
        <taxon>Bacteria</taxon>
        <taxon>Candidatus Daviesiibacteriota</taxon>
    </lineage>
</organism>
<evidence type="ECO:0000313" key="4">
    <source>
        <dbReference type="Proteomes" id="UP000177057"/>
    </source>
</evidence>
<name>A0A1F5N3F1_9BACT</name>
<dbReference type="STRING" id="1797794.A3H40_02095"/>
<feature type="compositionally biased region" description="Low complexity" evidence="1">
    <location>
        <begin position="59"/>
        <end position="83"/>
    </location>
</feature>
<feature type="transmembrane region" description="Helical" evidence="2">
    <location>
        <begin position="32"/>
        <end position="52"/>
    </location>
</feature>
<keyword evidence="2" id="KW-1133">Transmembrane helix</keyword>
<accession>A0A1F5N3F1</accession>
<evidence type="ECO:0008006" key="5">
    <source>
        <dbReference type="Google" id="ProtNLM"/>
    </source>
</evidence>
<proteinExistence type="predicted"/>
<sequence>MKKCKSCQKEIDKKASVCPYCRSKQISKPVQIITGIIIIFVILGVFGAIFGGSKNSSSTQKTNDNSKQTQQQTQEPTRTPTPDTSRDDFKASVIFTGTQFVITNEDDLDCLAPEIKINSGLFGGGYSLKTSTFLSGETYTIEAMAITKSDGERFNPFTTAPKSIYISCGRGNDLYAASYMAELQ</sequence>